<dbReference type="EMBL" id="QRST01000001">
    <property type="protein sequence ID" value="RGQ08325.1"/>
    <property type="molecule type" value="Genomic_DNA"/>
</dbReference>
<proteinExistence type="predicted"/>
<gene>
    <name evidence="1" type="ORF">DWZ11_00260</name>
</gene>
<protein>
    <submittedName>
        <fullName evidence="1">Uncharacterized protein</fullName>
    </submittedName>
</protein>
<name>A0A411ZZT5_9FIRM</name>
<dbReference type="RefSeq" id="WP_117975908.1">
    <property type="nucleotide sequence ID" value="NZ_QRST01000001.1"/>
</dbReference>
<sequence length="234" mass="25583">MASTIKGSTKINNLIVDGNLDVNGETNINSTSVKIKDNIITLNSKESSNKVSKGKAGLEFSRGSSPSYQIIYDESDQQLKAGLSNNLKPIASKEYVNTTISDTKTEIIKQMNESDFLNLAPKINYGEDTVKVTTSGLTATIPTMSILLGGYFSKITTAIKVTLKANTINYIYLERDSRDRTRINVSVSSTLTIAEGSRQFNRICIAAITTNGSSATNTKIYRINTGYNDYLFNT</sequence>
<reference evidence="1 2" key="1">
    <citation type="submission" date="2018-08" db="EMBL/GenBank/DDBJ databases">
        <title>A genome reference for cultivated species of the human gut microbiota.</title>
        <authorList>
            <person name="Zou Y."/>
            <person name="Xue W."/>
            <person name="Luo G."/>
        </authorList>
    </citation>
    <scope>NUCLEOTIDE SEQUENCE [LARGE SCALE GENOMIC DNA]</scope>
    <source>
        <strain evidence="1 2">AF29-2</strain>
    </source>
</reference>
<dbReference type="Proteomes" id="UP000284662">
    <property type="component" value="Unassembled WGS sequence"/>
</dbReference>
<evidence type="ECO:0000313" key="2">
    <source>
        <dbReference type="Proteomes" id="UP000284662"/>
    </source>
</evidence>
<dbReference type="AlphaFoldDB" id="A0A411ZZT5"/>
<evidence type="ECO:0000313" key="1">
    <source>
        <dbReference type="EMBL" id="RGQ08325.1"/>
    </source>
</evidence>
<comment type="caution">
    <text evidence="1">The sequence shown here is derived from an EMBL/GenBank/DDBJ whole genome shotgun (WGS) entry which is preliminary data.</text>
</comment>
<accession>A0A411ZZT5</accession>
<organism evidence="1 2">
    <name type="scientific">Megamonas rupellensis</name>
    <dbReference type="NCBI Taxonomy" id="491921"/>
    <lineage>
        <taxon>Bacteria</taxon>
        <taxon>Bacillati</taxon>
        <taxon>Bacillota</taxon>
        <taxon>Negativicutes</taxon>
        <taxon>Selenomonadales</taxon>
        <taxon>Selenomonadaceae</taxon>
        <taxon>Megamonas</taxon>
    </lineage>
</organism>